<comment type="caution">
    <text evidence="2">The sequence shown here is derived from an EMBL/GenBank/DDBJ whole genome shotgun (WGS) entry which is preliminary data.</text>
</comment>
<dbReference type="AlphaFoldDB" id="A0A9Q0SED6"/>
<evidence type="ECO:0000313" key="2">
    <source>
        <dbReference type="EMBL" id="KAJ6673968.1"/>
    </source>
</evidence>
<dbReference type="Proteomes" id="UP001151529">
    <property type="component" value="Chromosome 18"/>
</dbReference>
<reference evidence="2 3" key="1">
    <citation type="journal article" date="2023" name="Int. J. Mol. Sci.">
        <title>De Novo Assembly and Annotation of 11 Diverse Shrub Willow (Salix) Genomes Reveals Novel Gene Organization in Sex-Linked Regions.</title>
        <authorList>
            <person name="Hyden B."/>
            <person name="Feng K."/>
            <person name="Yates T.B."/>
            <person name="Jawdy S."/>
            <person name="Cereghino C."/>
            <person name="Smart L.B."/>
            <person name="Muchero W."/>
        </authorList>
    </citation>
    <scope>NUCLEOTIDE SEQUENCE [LARGE SCALE GENOMIC DNA]</scope>
    <source>
        <tissue evidence="2">Shoot tip</tissue>
    </source>
</reference>
<dbReference type="EMBL" id="JAPFFL010000017">
    <property type="protein sequence ID" value="KAJ6673968.1"/>
    <property type="molecule type" value="Genomic_DNA"/>
</dbReference>
<protein>
    <submittedName>
        <fullName evidence="2">PHOSPHOPANTOTHENOYLCYSTEINE DECARBOXYLASE SUBUNIT VHS3-LIKE ISOFORM X1</fullName>
    </submittedName>
</protein>
<dbReference type="OrthoDB" id="1742118at2759"/>
<name>A0A9Q0SED6_SALVM</name>
<evidence type="ECO:0000256" key="1">
    <source>
        <dbReference type="SAM" id="MobiDB-lite"/>
    </source>
</evidence>
<evidence type="ECO:0000313" key="3">
    <source>
        <dbReference type="Proteomes" id="UP001151529"/>
    </source>
</evidence>
<keyword evidence="3" id="KW-1185">Reference proteome</keyword>
<feature type="region of interest" description="Disordered" evidence="1">
    <location>
        <begin position="14"/>
        <end position="102"/>
    </location>
</feature>
<feature type="compositionally biased region" description="Acidic residues" evidence="1">
    <location>
        <begin position="45"/>
        <end position="83"/>
    </location>
</feature>
<gene>
    <name evidence="2" type="ORF">OIU85_012928</name>
</gene>
<organism evidence="2 3">
    <name type="scientific">Salix viminalis</name>
    <name type="common">Common osier</name>
    <name type="synonym">Basket willow</name>
    <dbReference type="NCBI Taxonomy" id="40686"/>
    <lineage>
        <taxon>Eukaryota</taxon>
        <taxon>Viridiplantae</taxon>
        <taxon>Streptophyta</taxon>
        <taxon>Embryophyta</taxon>
        <taxon>Tracheophyta</taxon>
        <taxon>Spermatophyta</taxon>
        <taxon>Magnoliopsida</taxon>
        <taxon>eudicotyledons</taxon>
        <taxon>Gunneridae</taxon>
        <taxon>Pentapetalae</taxon>
        <taxon>rosids</taxon>
        <taxon>fabids</taxon>
        <taxon>Malpighiales</taxon>
        <taxon>Salicaceae</taxon>
        <taxon>Saliceae</taxon>
        <taxon>Salix</taxon>
    </lineage>
</organism>
<sequence>MAWLLCLFKKIGSLPNGFDDFPEESGTSQGFPFTGLHIRKKPDPDNQDASDTDDDEDNEDGQDDQDDDDDDEGEDDEGDDEDVPDKGKDGEDPVEVPEANEWELRLIGSRSWEDSERLICIMGAGTDWYF</sequence>
<proteinExistence type="predicted"/>
<accession>A0A9Q0SED6</accession>
<feature type="compositionally biased region" description="Acidic residues" evidence="1">
    <location>
        <begin position="92"/>
        <end position="101"/>
    </location>
</feature>